<dbReference type="Proteomes" id="UP001590951">
    <property type="component" value="Unassembled WGS sequence"/>
</dbReference>
<reference evidence="2 3" key="1">
    <citation type="submission" date="2024-09" db="EMBL/GenBank/DDBJ databases">
        <title>Rethinking Asexuality: The Enigmatic Case of Functional Sexual Genes in Lepraria (Stereocaulaceae).</title>
        <authorList>
            <person name="Doellman M."/>
            <person name="Sun Y."/>
            <person name="Barcenas-Pena A."/>
            <person name="Lumbsch H.T."/>
            <person name="Grewe F."/>
        </authorList>
    </citation>
    <scope>NUCLEOTIDE SEQUENCE [LARGE SCALE GENOMIC DNA]</scope>
    <source>
        <strain evidence="2 3">Grewe 0041</strain>
    </source>
</reference>
<keyword evidence="3" id="KW-1185">Reference proteome</keyword>
<gene>
    <name evidence="2" type="ORF">ABVK25_002143</name>
</gene>
<sequence>MEEDENSADDAMSEEDSYDSPEIKSEPRSRKKAKKNLCPHYRRYYMVRGFFEQIIGSIGYRIVHWIVRSQDAAERDQTRPSSTYRRICYSFLRQVNANSVIVQAFGPWYTPHAVKKRGKKLKTRTAVAAAAQGTSTKVPKATSAAAKAASISRAKKSKGKETEAIDEDEPMAEASEAAMSGTKAYCNPISLNHAYQHH</sequence>
<accession>A0ABR4BIW6</accession>
<evidence type="ECO:0000256" key="1">
    <source>
        <dbReference type="SAM" id="MobiDB-lite"/>
    </source>
</evidence>
<name>A0ABR4BIW6_9LECA</name>
<comment type="caution">
    <text evidence="2">The sequence shown here is derived from an EMBL/GenBank/DDBJ whole genome shotgun (WGS) entry which is preliminary data.</text>
</comment>
<evidence type="ECO:0000313" key="2">
    <source>
        <dbReference type="EMBL" id="KAL2057759.1"/>
    </source>
</evidence>
<protein>
    <submittedName>
        <fullName evidence="2">Uncharacterized protein</fullName>
    </submittedName>
</protein>
<evidence type="ECO:0000313" key="3">
    <source>
        <dbReference type="Proteomes" id="UP001590951"/>
    </source>
</evidence>
<dbReference type="EMBL" id="JBHFEH010000004">
    <property type="protein sequence ID" value="KAL2057759.1"/>
    <property type="molecule type" value="Genomic_DNA"/>
</dbReference>
<organism evidence="2 3">
    <name type="scientific">Lepraria finkii</name>
    <dbReference type="NCBI Taxonomy" id="1340010"/>
    <lineage>
        <taxon>Eukaryota</taxon>
        <taxon>Fungi</taxon>
        <taxon>Dikarya</taxon>
        <taxon>Ascomycota</taxon>
        <taxon>Pezizomycotina</taxon>
        <taxon>Lecanoromycetes</taxon>
        <taxon>OSLEUM clade</taxon>
        <taxon>Lecanoromycetidae</taxon>
        <taxon>Lecanorales</taxon>
        <taxon>Lecanorineae</taxon>
        <taxon>Stereocaulaceae</taxon>
        <taxon>Lepraria</taxon>
    </lineage>
</organism>
<feature type="compositionally biased region" description="Acidic residues" evidence="1">
    <location>
        <begin position="1"/>
        <end position="19"/>
    </location>
</feature>
<proteinExistence type="predicted"/>
<feature type="region of interest" description="Disordered" evidence="1">
    <location>
        <begin position="1"/>
        <end position="32"/>
    </location>
</feature>